<proteinExistence type="inferred from homology"/>
<evidence type="ECO:0000259" key="6">
    <source>
        <dbReference type="PROSITE" id="PS51686"/>
    </source>
</evidence>
<keyword evidence="2 5" id="KW-0808">Transferase</keyword>
<dbReference type="EMBL" id="SMSI01000001">
    <property type="protein sequence ID" value="TDH37890.1"/>
    <property type="molecule type" value="Genomic_DNA"/>
</dbReference>
<keyword evidence="3 5" id="KW-0949">S-adenosyl-L-methionine</keyword>
<dbReference type="Gene3D" id="3.40.50.150">
    <property type="entry name" value="Vaccinia Virus protein VP39"/>
    <property type="match status" value="1"/>
</dbReference>
<gene>
    <name evidence="7" type="ORF">E2A64_01770</name>
</gene>
<keyword evidence="4 5" id="KW-0694">RNA-binding</keyword>
<dbReference type="GO" id="GO:0008173">
    <property type="term" value="F:RNA methyltransferase activity"/>
    <property type="evidence" value="ECO:0007669"/>
    <property type="project" value="InterPro"/>
</dbReference>
<evidence type="ECO:0000256" key="5">
    <source>
        <dbReference type="PROSITE-ProRule" id="PRU01023"/>
    </source>
</evidence>
<dbReference type="PANTHER" id="PTHR22807">
    <property type="entry name" value="NOP2 YEAST -RELATED NOL1/NOP2/FMU SUN DOMAIN-CONTAINING"/>
    <property type="match status" value="1"/>
</dbReference>
<dbReference type="SUPFAM" id="SSF53335">
    <property type="entry name" value="S-adenosyl-L-methionine-dependent methyltransferases"/>
    <property type="match status" value="1"/>
</dbReference>
<dbReference type="PROSITE" id="PS51686">
    <property type="entry name" value="SAM_MT_RSMB_NOP"/>
    <property type="match status" value="1"/>
</dbReference>
<dbReference type="Proteomes" id="UP000295131">
    <property type="component" value="Unassembled WGS sequence"/>
</dbReference>
<protein>
    <submittedName>
        <fullName evidence="7">RsmB/NOP family class I SAM-dependent RNA methyltransferase</fullName>
    </submittedName>
</protein>
<reference evidence="7 8" key="1">
    <citation type="journal article" date="2013" name="Int. J. Syst. Evol. Microbiol.">
        <title>Hoeflea suaedae sp. nov., an endophytic bacterium isolated from the root of the halophyte Suaeda maritima.</title>
        <authorList>
            <person name="Chung E.J."/>
            <person name="Park J.A."/>
            <person name="Pramanik P."/>
            <person name="Bibi F."/>
            <person name="Jeon C.O."/>
            <person name="Chung Y.R."/>
        </authorList>
    </citation>
    <scope>NUCLEOTIDE SEQUENCE [LARGE SCALE GENOMIC DNA]</scope>
    <source>
        <strain evidence="7 8">YC6898</strain>
    </source>
</reference>
<dbReference type="PRINTS" id="PR02008">
    <property type="entry name" value="RCMTFAMILY"/>
</dbReference>
<feature type="binding site" evidence="5">
    <location>
        <position position="263"/>
    </location>
    <ligand>
        <name>S-adenosyl-L-methionine</name>
        <dbReference type="ChEBI" id="CHEBI:59789"/>
    </ligand>
</feature>
<dbReference type="InterPro" id="IPR001678">
    <property type="entry name" value="MeTrfase_RsmB-F_NOP2_dom"/>
</dbReference>
<keyword evidence="8" id="KW-1185">Reference proteome</keyword>
<feature type="domain" description="SAM-dependent MTase RsmB/NOP-type" evidence="6">
    <location>
        <begin position="145"/>
        <end position="428"/>
    </location>
</feature>
<dbReference type="Pfam" id="PF22458">
    <property type="entry name" value="RsmF-B_ferredox"/>
    <property type="match status" value="1"/>
</dbReference>
<dbReference type="InterPro" id="IPR029063">
    <property type="entry name" value="SAM-dependent_MTases_sf"/>
</dbReference>
<dbReference type="CDD" id="cd02440">
    <property type="entry name" value="AdoMet_MTases"/>
    <property type="match status" value="1"/>
</dbReference>
<dbReference type="GO" id="GO:0003723">
    <property type="term" value="F:RNA binding"/>
    <property type="evidence" value="ECO:0007669"/>
    <property type="project" value="UniProtKB-UniRule"/>
</dbReference>
<evidence type="ECO:0000313" key="8">
    <source>
        <dbReference type="Proteomes" id="UP000295131"/>
    </source>
</evidence>
<comment type="caution">
    <text evidence="5">Lacks conserved residue(s) required for the propagation of feature annotation.</text>
</comment>
<organism evidence="7 8">
    <name type="scientific">Pseudohoeflea suaedae</name>
    <dbReference type="NCBI Taxonomy" id="877384"/>
    <lineage>
        <taxon>Bacteria</taxon>
        <taxon>Pseudomonadati</taxon>
        <taxon>Pseudomonadota</taxon>
        <taxon>Alphaproteobacteria</taxon>
        <taxon>Hyphomicrobiales</taxon>
        <taxon>Rhizobiaceae</taxon>
        <taxon>Pseudohoeflea</taxon>
    </lineage>
</organism>
<feature type="binding site" evidence="5">
    <location>
        <position position="306"/>
    </location>
    <ligand>
        <name>S-adenosyl-L-methionine</name>
        <dbReference type="ChEBI" id="CHEBI:59789"/>
    </ligand>
</feature>
<dbReference type="InterPro" id="IPR023267">
    <property type="entry name" value="RCMT"/>
</dbReference>
<dbReference type="AlphaFoldDB" id="A0A4R5PLR7"/>
<dbReference type="PANTHER" id="PTHR22807:SF53">
    <property type="entry name" value="RIBOSOMAL RNA SMALL SUBUNIT METHYLTRANSFERASE B-RELATED"/>
    <property type="match status" value="1"/>
</dbReference>
<name>A0A4R5PLR7_9HYPH</name>
<comment type="caution">
    <text evidence="7">The sequence shown here is derived from an EMBL/GenBank/DDBJ whole genome shotgun (WGS) entry which is preliminary data.</text>
</comment>
<dbReference type="RefSeq" id="WP_133282727.1">
    <property type="nucleotide sequence ID" value="NZ_SMSI01000001.1"/>
</dbReference>
<keyword evidence="1 5" id="KW-0489">Methyltransferase</keyword>
<dbReference type="GO" id="GO:0001510">
    <property type="term" value="P:RNA methylation"/>
    <property type="evidence" value="ECO:0007669"/>
    <property type="project" value="InterPro"/>
</dbReference>
<evidence type="ECO:0000256" key="4">
    <source>
        <dbReference type="ARBA" id="ARBA00022884"/>
    </source>
</evidence>
<comment type="similarity">
    <text evidence="5">Belongs to the class I-like SAM-binding methyltransferase superfamily. RsmB/NOP family.</text>
</comment>
<dbReference type="InterPro" id="IPR054728">
    <property type="entry name" value="RsmB-like_ferredoxin"/>
</dbReference>
<sequence length="429" mass="46211">MRLGGRIQAAAEVLADLAARHRPVPDALRDWGTSHRFAGSGDRAAISNLVLDVLRMKASHAWLMDDEAPLSLVTASLLRQWDFSPESLAGELGGDKFAPELKSPEDLATLIGKDLGDAPEHIQADIPEWTVGHFKAAFGETWLAEAQALAGRAPLDLRVNTLKAGREKVLRGLQAPGAHETRFAPDGIRVPAPEGPRRQAAATSEVAFAKGWFEVQDEGSQLAALLTGAQPGEQVLDYCAGGGGKTLAMAASMENSGQIHAYDSDRRRLAPMVERLKRGGVRNVQLIEAAEGLSPLKGRMDRVLIDAPCTGTGTWRRRPDAKWRLSEDNLASRMADQDEVLDKAAAFVKPGGVLAYVTCSVLPQENTDRTAAFLTRNPGFETLEAARLWSDKVGAETNAPLAADKTGLLLSPARTETDGFFLSVFKRRA</sequence>
<dbReference type="Pfam" id="PF01189">
    <property type="entry name" value="Methyltr_RsmB-F"/>
    <property type="match status" value="1"/>
</dbReference>
<evidence type="ECO:0000256" key="2">
    <source>
        <dbReference type="ARBA" id="ARBA00022679"/>
    </source>
</evidence>
<evidence type="ECO:0000256" key="3">
    <source>
        <dbReference type="ARBA" id="ARBA00022691"/>
    </source>
</evidence>
<evidence type="ECO:0000313" key="7">
    <source>
        <dbReference type="EMBL" id="TDH37890.1"/>
    </source>
</evidence>
<accession>A0A4R5PLR7</accession>
<dbReference type="InterPro" id="IPR049560">
    <property type="entry name" value="MeTrfase_RsmB-F_NOP2_cat"/>
</dbReference>
<feature type="active site" description="Nucleophile" evidence="5">
    <location>
        <position position="359"/>
    </location>
</feature>
<dbReference type="OrthoDB" id="9810297at2"/>
<evidence type="ECO:0000256" key="1">
    <source>
        <dbReference type="ARBA" id="ARBA00022603"/>
    </source>
</evidence>